<dbReference type="RefSeq" id="WP_146526434.1">
    <property type="nucleotide sequence ID" value="NZ_SJPV01000003.1"/>
</dbReference>
<protein>
    <submittedName>
        <fullName evidence="2">Transposase IS200 like protein</fullName>
    </submittedName>
</protein>
<feature type="domain" description="Transposase IS200-like" evidence="1">
    <location>
        <begin position="9"/>
        <end position="137"/>
    </location>
</feature>
<dbReference type="SUPFAM" id="SSF143422">
    <property type="entry name" value="Transposase IS200-like"/>
    <property type="match status" value="1"/>
</dbReference>
<organism evidence="2 3">
    <name type="scientific">Novipirellula artificiosorum</name>
    <dbReference type="NCBI Taxonomy" id="2528016"/>
    <lineage>
        <taxon>Bacteria</taxon>
        <taxon>Pseudomonadati</taxon>
        <taxon>Planctomycetota</taxon>
        <taxon>Planctomycetia</taxon>
        <taxon>Pirellulales</taxon>
        <taxon>Pirellulaceae</taxon>
        <taxon>Novipirellula</taxon>
    </lineage>
</organism>
<evidence type="ECO:0000313" key="3">
    <source>
        <dbReference type="Proteomes" id="UP000319143"/>
    </source>
</evidence>
<dbReference type="GO" id="GO:0006313">
    <property type="term" value="P:DNA transposition"/>
    <property type="evidence" value="ECO:0007669"/>
    <property type="project" value="InterPro"/>
</dbReference>
<proteinExistence type="predicted"/>
<dbReference type="InterPro" id="IPR002686">
    <property type="entry name" value="Transposase_17"/>
</dbReference>
<dbReference type="Pfam" id="PF01797">
    <property type="entry name" value="Y1_Tnp"/>
    <property type="match status" value="1"/>
</dbReference>
<dbReference type="InterPro" id="IPR052715">
    <property type="entry name" value="RAYT_transposase"/>
</dbReference>
<sequence length="185" mass="21952">MSDYRRYFIPGAMYFFTVVTYQRRPILTMDAGRQCLRNAISEIKQNRPFDLFATVLLPDHWHWVMALPSGDADYSTRIKRIKETFSEAWLAAGMPESPVTPAQKKKGMRGIWQPRFWEHTIRDEADLERCVDYTHWNPRKHEVVRRVQDWPWSSFHRFVEAGQYDLDWGGEIPKAVTDKCEWGEP</sequence>
<dbReference type="NCBIfam" id="NF047646">
    <property type="entry name" value="REP_Tyr_transpos"/>
    <property type="match status" value="1"/>
</dbReference>
<dbReference type="PANTHER" id="PTHR36966">
    <property type="entry name" value="REP-ASSOCIATED TYROSINE TRANSPOSASE"/>
    <property type="match status" value="1"/>
</dbReference>
<dbReference type="Gene3D" id="3.30.70.1290">
    <property type="entry name" value="Transposase IS200-like"/>
    <property type="match status" value="1"/>
</dbReference>
<dbReference type="GO" id="GO:0043565">
    <property type="term" value="F:sequence-specific DNA binding"/>
    <property type="evidence" value="ECO:0007669"/>
    <property type="project" value="TreeGrafter"/>
</dbReference>
<evidence type="ECO:0000313" key="2">
    <source>
        <dbReference type="EMBL" id="TWU39744.1"/>
    </source>
</evidence>
<name>A0A5C6DU40_9BACT</name>
<dbReference type="PANTHER" id="PTHR36966:SF1">
    <property type="entry name" value="REP-ASSOCIATED TYROSINE TRANSPOSASE"/>
    <property type="match status" value="1"/>
</dbReference>
<dbReference type="OrthoDB" id="277009at2"/>
<dbReference type="GO" id="GO:0004803">
    <property type="term" value="F:transposase activity"/>
    <property type="evidence" value="ECO:0007669"/>
    <property type="project" value="InterPro"/>
</dbReference>
<comment type="caution">
    <text evidence="2">The sequence shown here is derived from an EMBL/GenBank/DDBJ whole genome shotgun (WGS) entry which is preliminary data.</text>
</comment>
<accession>A0A5C6DU40</accession>
<dbReference type="AlphaFoldDB" id="A0A5C6DU40"/>
<gene>
    <name evidence="2" type="ORF">Poly41_26000</name>
</gene>
<reference evidence="2 3" key="1">
    <citation type="submission" date="2019-02" db="EMBL/GenBank/DDBJ databases">
        <title>Deep-cultivation of Planctomycetes and their phenomic and genomic characterization uncovers novel biology.</title>
        <authorList>
            <person name="Wiegand S."/>
            <person name="Jogler M."/>
            <person name="Boedeker C."/>
            <person name="Pinto D."/>
            <person name="Vollmers J."/>
            <person name="Rivas-Marin E."/>
            <person name="Kohn T."/>
            <person name="Peeters S.H."/>
            <person name="Heuer A."/>
            <person name="Rast P."/>
            <person name="Oberbeckmann S."/>
            <person name="Bunk B."/>
            <person name="Jeske O."/>
            <person name="Meyerdierks A."/>
            <person name="Storesund J.E."/>
            <person name="Kallscheuer N."/>
            <person name="Luecker S."/>
            <person name="Lage O.M."/>
            <person name="Pohl T."/>
            <person name="Merkel B.J."/>
            <person name="Hornburger P."/>
            <person name="Mueller R.-W."/>
            <person name="Bruemmer F."/>
            <person name="Labrenz M."/>
            <person name="Spormann A.M."/>
            <person name="Op Den Camp H."/>
            <person name="Overmann J."/>
            <person name="Amann R."/>
            <person name="Jetten M.S.M."/>
            <person name="Mascher T."/>
            <person name="Medema M.H."/>
            <person name="Devos D.P."/>
            <person name="Kaster A.-K."/>
            <person name="Ovreas L."/>
            <person name="Rohde M."/>
            <person name="Galperin M.Y."/>
            <person name="Jogler C."/>
        </authorList>
    </citation>
    <scope>NUCLEOTIDE SEQUENCE [LARGE SCALE GENOMIC DNA]</scope>
    <source>
        <strain evidence="2 3">Poly41</strain>
    </source>
</reference>
<dbReference type="EMBL" id="SJPV01000003">
    <property type="protein sequence ID" value="TWU39744.1"/>
    <property type="molecule type" value="Genomic_DNA"/>
</dbReference>
<dbReference type="InterPro" id="IPR036515">
    <property type="entry name" value="Transposase_17_sf"/>
</dbReference>
<keyword evidence="3" id="KW-1185">Reference proteome</keyword>
<dbReference type="Proteomes" id="UP000319143">
    <property type="component" value="Unassembled WGS sequence"/>
</dbReference>
<dbReference type="SMART" id="SM01321">
    <property type="entry name" value="Y1_Tnp"/>
    <property type="match status" value="1"/>
</dbReference>
<evidence type="ECO:0000259" key="1">
    <source>
        <dbReference type="SMART" id="SM01321"/>
    </source>
</evidence>